<dbReference type="GO" id="GO:0016301">
    <property type="term" value="F:kinase activity"/>
    <property type="evidence" value="ECO:0007669"/>
    <property type="project" value="UniProtKB-KW"/>
</dbReference>
<dbReference type="Pfam" id="PF00265">
    <property type="entry name" value="TK"/>
    <property type="match status" value="1"/>
</dbReference>
<dbReference type="InterPro" id="IPR001267">
    <property type="entry name" value="Thymidine_kinase"/>
</dbReference>
<organism evidence="10 11">
    <name type="scientific">Candidatus Hydrogenosomobacter endosymbioticus</name>
    <dbReference type="NCBI Taxonomy" id="2558174"/>
    <lineage>
        <taxon>Bacteria</taxon>
        <taxon>Pseudomonadati</taxon>
        <taxon>Pseudomonadota</taxon>
        <taxon>Alphaproteobacteria</taxon>
        <taxon>Holosporales</taxon>
        <taxon>Holosporaceae</taxon>
        <taxon>Candidatus Hydrogenosomobacter</taxon>
    </lineage>
</organism>
<dbReference type="PANTHER" id="PTHR11441:SF0">
    <property type="entry name" value="THYMIDINE KINASE, CYTOSOLIC"/>
    <property type="match status" value="1"/>
</dbReference>
<protein>
    <recommendedName>
        <fullName evidence="2 8">Thymidine kinase</fullName>
        <ecNumber evidence="2 8">2.7.1.21</ecNumber>
    </recommendedName>
</protein>
<reference evidence="10" key="1">
    <citation type="submission" date="2021-10" db="EMBL/GenBank/DDBJ databases">
        <title>Genome Sequence of The Candidatus Hydrogeosomobacter endosymbioticus, an Intracellular Bacterial Symbiont of the Anaerobic Ciliate GW7.</title>
        <authorList>
            <person name="Shiohama Y."/>
            <person name="Shinzato N."/>
        </authorList>
    </citation>
    <scope>NUCLEOTIDE SEQUENCE [LARGE SCALE GENOMIC DNA]</scope>
    <source>
        <strain evidence="10">200920</strain>
    </source>
</reference>
<name>A0ABM7V875_9PROT</name>
<dbReference type="Gene3D" id="3.40.50.300">
    <property type="entry name" value="P-loop containing nucleotide triphosphate hydrolases"/>
    <property type="match status" value="1"/>
</dbReference>
<comment type="similarity">
    <text evidence="1 9">Belongs to the thymidine kinase family.</text>
</comment>
<gene>
    <name evidence="10" type="primary">tdk_1</name>
    <name evidence="10" type="ORF">HYD_1020</name>
</gene>
<keyword evidence="4 8" id="KW-0808">Transferase</keyword>
<sequence length="174" mass="19720">MNTLCFLPSLITDRIGSEKIISRIGIESPCISFNNEFRFDHFVMESQESQSISCALIDEAQFLTKSQVWQLCYIADYLNISVLTYGLRTDFQGNLFEGSKHLLAWADEIEEIKTVCFCGKNATMVVRLDQDGNAVTNGEQLDQAGSRYVSFCRKHYRESVQDGGLSTRAMFSVR</sequence>
<dbReference type="PANTHER" id="PTHR11441">
    <property type="entry name" value="THYMIDINE KINASE"/>
    <property type="match status" value="1"/>
</dbReference>
<evidence type="ECO:0000256" key="6">
    <source>
        <dbReference type="ARBA" id="ARBA00022777"/>
    </source>
</evidence>
<dbReference type="PIRSF" id="PIRSF035805">
    <property type="entry name" value="TK_cell"/>
    <property type="match status" value="1"/>
</dbReference>
<proteinExistence type="inferred from homology"/>
<evidence type="ECO:0000256" key="4">
    <source>
        <dbReference type="ARBA" id="ARBA00022679"/>
    </source>
</evidence>
<evidence type="ECO:0000256" key="7">
    <source>
        <dbReference type="ARBA" id="ARBA00022840"/>
    </source>
</evidence>
<evidence type="ECO:0000313" key="10">
    <source>
        <dbReference type="EMBL" id="BDB95969.1"/>
    </source>
</evidence>
<keyword evidence="7 8" id="KW-0067">ATP-binding</keyword>
<keyword evidence="3 8" id="KW-0237">DNA synthesis</keyword>
<dbReference type="SUPFAM" id="SSF52540">
    <property type="entry name" value="P-loop containing nucleoside triphosphate hydrolases"/>
    <property type="match status" value="1"/>
</dbReference>
<keyword evidence="11" id="KW-1185">Reference proteome</keyword>
<dbReference type="Proteomes" id="UP001320209">
    <property type="component" value="Chromosome"/>
</dbReference>
<evidence type="ECO:0000256" key="3">
    <source>
        <dbReference type="ARBA" id="ARBA00022634"/>
    </source>
</evidence>
<comment type="catalytic activity">
    <reaction evidence="8">
        <text>thymidine + ATP = dTMP + ADP + H(+)</text>
        <dbReference type="Rhea" id="RHEA:19129"/>
        <dbReference type="ChEBI" id="CHEBI:15378"/>
        <dbReference type="ChEBI" id="CHEBI:17748"/>
        <dbReference type="ChEBI" id="CHEBI:30616"/>
        <dbReference type="ChEBI" id="CHEBI:63528"/>
        <dbReference type="ChEBI" id="CHEBI:456216"/>
        <dbReference type="EC" id="2.7.1.21"/>
    </reaction>
</comment>
<evidence type="ECO:0000256" key="1">
    <source>
        <dbReference type="ARBA" id="ARBA00007587"/>
    </source>
</evidence>
<evidence type="ECO:0000256" key="2">
    <source>
        <dbReference type="ARBA" id="ARBA00012118"/>
    </source>
</evidence>
<evidence type="ECO:0000256" key="5">
    <source>
        <dbReference type="ARBA" id="ARBA00022741"/>
    </source>
</evidence>
<dbReference type="InterPro" id="IPR027417">
    <property type="entry name" value="P-loop_NTPase"/>
</dbReference>
<dbReference type="EC" id="2.7.1.21" evidence="2 8"/>
<dbReference type="EMBL" id="AP025225">
    <property type="protein sequence ID" value="BDB95969.1"/>
    <property type="molecule type" value="Genomic_DNA"/>
</dbReference>
<evidence type="ECO:0000256" key="9">
    <source>
        <dbReference type="RuleBase" id="RU004165"/>
    </source>
</evidence>
<keyword evidence="5 8" id="KW-0547">Nucleotide-binding</keyword>
<evidence type="ECO:0000256" key="8">
    <source>
        <dbReference type="RuleBase" id="RU000544"/>
    </source>
</evidence>
<keyword evidence="6 8" id="KW-0418">Kinase</keyword>
<evidence type="ECO:0000313" key="11">
    <source>
        <dbReference type="Proteomes" id="UP001320209"/>
    </source>
</evidence>
<dbReference type="SUPFAM" id="SSF57716">
    <property type="entry name" value="Glucocorticoid receptor-like (DNA-binding domain)"/>
    <property type="match status" value="1"/>
</dbReference>
<accession>A0ABM7V875</accession>